<feature type="transmembrane region" description="Helical" evidence="7">
    <location>
        <begin position="1583"/>
        <end position="1601"/>
    </location>
</feature>
<keyword evidence="7" id="KW-1133">Transmembrane helix</keyword>
<dbReference type="NCBIfam" id="TIGR01167">
    <property type="entry name" value="LPXTG_anchor"/>
    <property type="match status" value="1"/>
</dbReference>
<accession>A0ABU3F3Y6</accession>
<dbReference type="InterPro" id="IPR041033">
    <property type="entry name" value="SpaA_PFL_dom_1"/>
</dbReference>
<dbReference type="Pfam" id="PF17802">
    <property type="entry name" value="SpaA"/>
    <property type="match status" value="6"/>
</dbReference>
<evidence type="ECO:0000256" key="2">
    <source>
        <dbReference type="ARBA" id="ARBA00022512"/>
    </source>
</evidence>
<dbReference type="PANTHER" id="PTHR36108">
    <property type="entry name" value="COLOSSIN-B-RELATED"/>
    <property type="match status" value="1"/>
</dbReference>
<evidence type="ECO:0000256" key="5">
    <source>
        <dbReference type="ARBA" id="ARBA00023088"/>
    </source>
</evidence>
<dbReference type="Pfam" id="PF00746">
    <property type="entry name" value="Gram_pos_anchor"/>
    <property type="match status" value="1"/>
</dbReference>
<dbReference type="SUPFAM" id="SSF49401">
    <property type="entry name" value="Bacterial adhesins"/>
    <property type="match status" value="5"/>
</dbReference>
<dbReference type="InterPro" id="IPR008456">
    <property type="entry name" value="Collagen-bd_dom"/>
</dbReference>
<dbReference type="PROSITE" id="PS50847">
    <property type="entry name" value="GRAM_POS_ANCHORING"/>
    <property type="match status" value="1"/>
</dbReference>
<dbReference type="Gene3D" id="2.60.40.10">
    <property type="entry name" value="Immunoglobulins"/>
    <property type="match status" value="6"/>
</dbReference>
<dbReference type="InterPro" id="IPR008966">
    <property type="entry name" value="Adhesion_dom_sf"/>
</dbReference>
<comment type="similarity">
    <text evidence="1">Belongs to the serine-aspartate repeat-containing protein (SDr) family.</text>
</comment>
<keyword evidence="7" id="KW-0472">Membrane</keyword>
<organism evidence="10 11">
    <name type="scientific">Enterococcus hulanensis</name>
    <dbReference type="NCBI Taxonomy" id="2559929"/>
    <lineage>
        <taxon>Bacteria</taxon>
        <taxon>Bacillati</taxon>
        <taxon>Bacillota</taxon>
        <taxon>Bacilli</taxon>
        <taxon>Lactobacillales</taxon>
        <taxon>Enterococcaceae</taxon>
        <taxon>Enterococcus</taxon>
    </lineage>
</organism>
<proteinExistence type="inferred from homology"/>
<feature type="region of interest" description="Disordered" evidence="6">
    <location>
        <begin position="39"/>
        <end position="95"/>
    </location>
</feature>
<protein>
    <submittedName>
        <fullName evidence="10">SpaA isopeptide-forming pilin-related protein</fullName>
    </submittedName>
</protein>
<feature type="domain" description="Gram-positive cocci surface proteins LPxTG" evidence="9">
    <location>
        <begin position="1573"/>
        <end position="1605"/>
    </location>
</feature>
<feature type="region of interest" description="Disordered" evidence="6">
    <location>
        <begin position="1547"/>
        <end position="1573"/>
    </location>
</feature>
<dbReference type="PANTHER" id="PTHR36108:SF13">
    <property type="entry name" value="COLOSSIN-B-RELATED"/>
    <property type="match status" value="1"/>
</dbReference>
<name>A0ABU3F3Y6_9ENTE</name>
<evidence type="ECO:0000313" key="11">
    <source>
        <dbReference type="Proteomes" id="UP001252875"/>
    </source>
</evidence>
<keyword evidence="11" id="KW-1185">Reference proteome</keyword>
<dbReference type="InterPro" id="IPR041171">
    <property type="entry name" value="SDR_Ig"/>
</dbReference>
<dbReference type="EMBL" id="JARPYI010000008">
    <property type="protein sequence ID" value="MDT2600871.1"/>
    <property type="molecule type" value="Genomic_DNA"/>
</dbReference>
<feature type="compositionally biased region" description="Low complexity" evidence="6">
    <location>
        <begin position="66"/>
        <end position="85"/>
    </location>
</feature>
<dbReference type="RefSeq" id="WP_311823015.1">
    <property type="nucleotide sequence ID" value="NZ_JARPYF010000008.1"/>
</dbReference>
<evidence type="ECO:0000256" key="7">
    <source>
        <dbReference type="SAM" id="Phobius"/>
    </source>
</evidence>
<comment type="caution">
    <text evidence="10">The sequence shown here is derived from an EMBL/GenBank/DDBJ whole genome shotgun (WGS) entry which is preliminary data.</text>
</comment>
<feature type="signal peptide" evidence="8">
    <location>
        <begin position="1"/>
        <end position="24"/>
    </location>
</feature>
<keyword evidence="2" id="KW-0134">Cell wall</keyword>
<reference evidence="10 11" key="1">
    <citation type="submission" date="2023-03" db="EMBL/GenBank/DDBJ databases">
        <authorList>
            <person name="Shen W."/>
            <person name="Cai J."/>
        </authorList>
    </citation>
    <scope>NUCLEOTIDE SEQUENCE [LARGE SCALE GENOMIC DNA]</scope>
    <source>
        <strain evidence="10 11">D6-4</strain>
    </source>
</reference>
<dbReference type="InterPro" id="IPR019931">
    <property type="entry name" value="LPXTG_anchor"/>
</dbReference>
<keyword evidence="5" id="KW-0572">Peptidoglycan-anchor</keyword>
<keyword evidence="7" id="KW-0812">Transmembrane</keyword>
<evidence type="ECO:0000256" key="4">
    <source>
        <dbReference type="ARBA" id="ARBA00022729"/>
    </source>
</evidence>
<evidence type="ECO:0000313" key="10">
    <source>
        <dbReference type="EMBL" id="MDT2600871.1"/>
    </source>
</evidence>
<feature type="compositionally biased region" description="Low complexity" evidence="6">
    <location>
        <begin position="1552"/>
        <end position="1571"/>
    </location>
</feature>
<dbReference type="Proteomes" id="UP001252875">
    <property type="component" value="Unassembled WGS sequence"/>
</dbReference>
<keyword evidence="4 8" id="KW-0732">Signal</keyword>
<dbReference type="InterPro" id="IPR013783">
    <property type="entry name" value="Ig-like_fold"/>
</dbReference>
<gene>
    <name evidence="10" type="ORF">P7D85_13885</name>
</gene>
<evidence type="ECO:0000256" key="8">
    <source>
        <dbReference type="SAM" id="SignalP"/>
    </source>
</evidence>
<evidence type="ECO:0000256" key="6">
    <source>
        <dbReference type="SAM" id="MobiDB-lite"/>
    </source>
</evidence>
<sequence>MKNKLVVIGLVALLVLQTLSPVFAYGQGTTEATINSTEKKATAVSSTKSSISTAATSSSSKDKAVETSSTTAASEAAKTPTATTETENKEAAKKQARTAITDNIFSSVKMYKINGDEVQPNDSLPNMTGVKLALKFSFSGKNYQTGDTFTTQLPAQVAIAKDLSGDFSPMTSAKWSINAATKELTITFLEDNVSSEVYDLTLVTSLEKVTGVDEENQNIVFNTAPTPTTFSIEMTSSVDPGKNSTAATINTLNPKKGEINSVFNLDRTDNENRMYQIDAYNNTSKVSFDSVKVYSSDVDFNGTLVGSKTLLTKDDDYEIVYKNAGTTRATAEIKLIKPIGKKAIVTEAAVSGIDGKYYVDESIAGNEYNYFYGYSYTYEKGTQLNYSSANQSFVTLQPLEAKGKINQDTGAVDWEIKYNFNEQPLTSASQLITDLTDQGVELVDGSISIEKVGFNYISGNSYDVVSQGDGAGDFTVSPDSSGSLTFTPKATTTQAYVIKYSTKITDPTERVIKNKVTTGTVTKEAQVSLIPNLLTKESGTIDIFNRTMEWKITINSEKYTMKNPVVHDYFIGAVKDYTGLTINKKISDTESVPLVEDEDYKVTKFDENGSPVGAQPNVNGAPDSFNGGVRIDFLGEYKELKDTLVITINTKIDTDQQKTEIKNKATLNYGDIPGVIEYEAKGTFIDPYYTGGAKLGTNAGVSGNYIYQNWLVFLNSTGADFDLTKMEDSLPAGSELVPDSLRFEEVTSQSMIDNMTRYLSNDYNLVPEGADAYPTKIDTKNNQINLEFGKLGSKRVYVKYKTRVKRDWYVYNLLNNATKVTYGDKAPVEYKAGVYAYNYEYALLKSVAKDPEKENVANWTVNTRNISADLPVQDPEITDTLTPGTTNAAYDPTSFVVIDTATGEKISTDHYRLTITGNTFKIAFSDYKAESNIRVQYNTVSEFPGGVKNTSQVNSASYGALNSYYRQGSAAVNLSFTSGSGTGVVKTDDLSVLKVNEQDEALAGATFEILKADGSETGLKADTDDEGKLTFTGLPLGDYLLKETKAPNGYEINPDYKDGKAITLTENMAAIKVVNKETVPNSVELTKTDEQTHEALAGAKFRLEKADGEVVSEDHETGMDGRFTVTDLPIGDYQFIETEAPNGYKLDKTPVEFSITERQGQVVNLKKTNTLATGSVILKKIDAQTQEVLKGATFQLEDSSGNILKDDLITNGDGHLEVTDLAPGDYQFVETKAPTGYEKETTPVEFTITKAQSKAAEVEKTNTKTPSKPGSIILTKTDEKTGKALSGAAFELQNAQGKVLETELITDKSGKLQIENQSPGSYQLVETEAPTGYVKDATPVKFTVKDQAETIELTKTNKAIDSGVILEKIDETTKQPLAGAEFVLQQNGKTISTEKMSTDDNGLLAVENLAPGDYQLVETKAPAGYKLDARPVPFTIKADQTSPVRVTKTNKGLTCTVVLRKIDSKTGEGLAEATFALQDQQGKVLKDKLKTDETGTLVVSDMEPGKYQLVETEAPKGYVLNTKPVTFQLTEAKKQLVTVKKENVKQKVSGKTGTNSSRTTTSTSYGTRNHTYLPKTGEQKSTILVIAGIVVLLVLGVVIYFKRKK</sequence>
<evidence type="ECO:0000256" key="1">
    <source>
        <dbReference type="ARBA" id="ARBA00007257"/>
    </source>
</evidence>
<feature type="compositionally biased region" description="Low complexity" evidence="6">
    <location>
        <begin position="42"/>
        <end position="59"/>
    </location>
</feature>
<evidence type="ECO:0000256" key="3">
    <source>
        <dbReference type="ARBA" id="ARBA00022525"/>
    </source>
</evidence>
<dbReference type="SUPFAM" id="SSF49478">
    <property type="entry name" value="Cna protein B-type domain"/>
    <property type="match status" value="6"/>
</dbReference>
<keyword evidence="3" id="KW-0964">Secreted</keyword>
<dbReference type="Gene3D" id="2.60.40.740">
    <property type="match status" value="4"/>
</dbReference>
<dbReference type="Pfam" id="PF05737">
    <property type="entry name" value="Collagen_bind"/>
    <property type="match status" value="1"/>
</dbReference>
<evidence type="ECO:0000259" key="9">
    <source>
        <dbReference type="PROSITE" id="PS50847"/>
    </source>
</evidence>
<dbReference type="Pfam" id="PF17961">
    <property type="entry name" value="Big_8"/>
    <property type="match status" value="1"/>
</dbReference>
<feature type="chain" id="PRO_5046667857" evidence="8">
    <location>
        <begin position="25"/>
        <end position="1605"/>
    </location>
</feature>